<dbReference type="CDD" id="cd00560">
    <property type="entry name" value="PanC"/>
    <property type="match status" value="1"/>
</dbReference>
<keyword evidence="6 8" id="KW-0067">ATP-binding</keyword>
<dbReference type="EC" id="6.3.2.1" evidence="8"/>
<dbReference type="GO" id="GO:0004592">
    <property type="term" value="F:pantoate-beta-alanine ligase activity"/>
    <property type="evidence" value="ECO:0007669"/>
    <property type="project" value="UniProtKB-UniRule"/>
</dbReference>
<evidence type="ECO:0000256" key="5">
    <source>
        <dbReference type="ARBA" id="ARBA00022741"/>
    </source>
</evidence>
<protein>
    <recommendedName>
        <fullName evidence="8">Pantothenate synthetase</fullName>
        <shortName evidence="8">PS</shortName>
        <ecNumber evidence="8">6.3.2.1</ecNumber>
    </recommendedName>
    <alternativeName>
        <fullName evidence="8">Pantoate--beta-alanine ligase</fullName>
    </alternativeName>
    <alternativeName>
        <fullName evidence="8">Pantoate-activating enzyme</fullName>
    </alternativeName>
</protein>
<evidence type="ECO:0000256" key="8">
    <source>
        <dbReference type="HAMAP-Rule" id="MF_00158"/>
    </source>
</evidence>
<dbReference type="InterPro" id="IPR014729">
    <property type="entry name" value="Rossmann-like_a/b/a_fold"/>
</dbReference>
<feature type="binding site" evidence="8">
    <location>
        <begin position="30"/>
        <end position="37"/>
    </location>
    <ligand>
        <name>ATP</name>
        <dbReference type="ChEBI" id="CHEBI:30616"/>
    </ligand>
</feature>
<dbReference type="GO" id="GO:0005829">
    <property type="term" value="C:cytosol"/>
    <property type="evidence" value="ECO:0007669"/>
    <property type="project" value="TreeGrafter"/>
</dbReference>
<evidence type="ECO:0000313" key="9">
    <source>
        <dbReference type="EMBL" id="CAA6825222.1"/>
    </source>
</evidence>
<dbReference type="FunFam" id="3.30.1300.10:FF:000001">
    <property type="entry name" value="Pantothenate synthetase"/>
    <property type="match status" value="1"/>
</dbReference>
<comment type="function">
    <text evidence="8">Catalyzes the condensation of pantoate with beta-alanine in an ATP-dependent reaction via a pantoyl-adenylate intermediate.</text>
</comment>
<proteinExistence type="inferred from homology"/>
<dbReference type="InterPro" id="IPR003721">
    <property type="entry name" value="Pantoate_ligase"/>
</dbReference>
<evidence type="ECO:0000256" key="1">
    <source>
        <dbReference type="ARBA" id="ARBA00004990"/>
    </source>
</evidence>
<comment type="subcellular location">
    <subcellularLocation>
        <location evidence="8">Cytoplasm</location>
    </subcellularLocation>
</comment>
<evidence type="ECO:0000256" key="2">
    <source>
        <dbReference type="ARBA" id="ARBA00009256"/>
    </source>
</evidence>
<comment type="subunit">
    <text evidence="8">Homodimer.</text>
</comment>
<comment type="catalytic activity">
    <reaction evidence="7 8">
        <text>(R)-pantoate + beta-alanine + ATP = (R)-pantothenate + AMP + diphosphate + H(+)</text>
        <dbReference type="Rhea" id="RHEA:10912"/>
        <dbReference type="ChEBI" id="CHEBI:15378"/>
        <dbReference type="ChEBI" id="CHEBI:15980"/>
        <dbReference type="ChEBI" id="CHEBI:29032"/>
        <dbReference type="ChEBI" id="CHEBI:30616"/>
        <dbReference type="ChEBI" id="CHEBI:33019"/>
        <dbReference type="ChEBI" id="CHEBI:57966"/>
        <dbReference type="ChEBI" id="CHEBI:456215"/>
        <dbReference type="EC" id="6.3.2.1"/>
    </reaction>
</comment>
<feature type="active site" description="Proton donor" evidence="8">
    <location>
        <position position="37"/>
    </location>
</feature>
<feature type="binding site" evidence="8">
    <location>
        <position position="154"/>
    </location>
    <ligand>
        <name>(R)-pantoate</name>
        <dbReference type="ChEBI" id="CHEBI:15980"/>
    </ligand>
</feature>
<dbReference type="NCBIfam" id="TIGR00125">
    <property type="entry name" value="cyt_tran_rel"/>
    <property type="match status" value="1"/>
</dbReference>
<dbReference type="GO" id="GO:0015940">
    <property type="term" value="P:pantothenate biosynthetic process"/>
    <property type="evidence" value="ECO:0007669"/>
    <property type="project" value="UniProtKB-UniRule"/>
</dbReference>
<evidence type="ECO:0000256" key="7">
    <source>
        <dbReference type="ARBA" id="ARBA00048258"/>
    </source>
</evidence>
<keyword evidence="8" id="KW-0963">Cytoplasm</keyword>
<dbReference type="AlphaFoldDB" id="A0A6S6TX75"/>
<evidence type="ECO:0000256" key="3">
    <source>
        <dbReference type="ARBA" id="ARBA00022598"/>
    </source>
</evidence>
<dbReference type="PANTHER" id="PTHR21299">
    <property type="entry name" value="CYTIDYLATE KINASE/PANTOATE-BETA-ALANINE LIGASE"/>
    <property type="match status" value="1"/>
</dbReference>
<feature type="binding site" evidence="8">
    <location>
        <begin position="148"/>
        <end position="151"/>
    </location>
    <ligand>
        <name>ATP</name>
        <dbReference type="ChEBI" id="CHEBI:30616"/>
    </ligand>
</feature>
<keyword evidence="4 8" id="KW-0566">Pantothenate biosynthesis</keyword>
<keyword evidence="3 8" id="KW-0436">Ligase</keyword>
<dbReference type="EMBL" id="CACVAY010000126">
    <property type="protein sequence ID" value="CAA6825222.1"/>
    <property type="molecule type" value="Genomic_DNA"/>
</dbReference>
<dbReference type="InterPro" id="IPR004821">
    <property type="entry name" value="Cyt_trans-like"/>
</dbReference>
<evidence type="ECO:0000256" key="4">
    <source>
        <dbReference type="ARBA" id="ARBA00022655"/>
    </source>
</evidence>
<dbReference type="Gene3D" id="3.40.50.620">
    <property type="entry name" value="HUPs"/>
    <property type="match status" value="1"/>
</dbReference>
<dbReference type="GO" id="GO:0005524">
    <property type="term" value="F:ATP binding"/>
    <property type="evidence" value="ECO:0007669"/>
    <property type="project" value="UniProtKB-KW"/>
</dbReference>
<feature type="binding site" evidence="8">
    <location>
        <begin position="185"/>
        <end position="188"/>
    </location>
    <ligand>
        <name>ATP</name>
        <dbReference type="ChEBI" id="CHEBI:30616"/>
    </ligand>
</feature>
<dbReference type="Pfam" id="PF02569">
    <property type="entry name" value="Pantoate_ligase"/>
    <property type="match status" value="1"/>
</dbReference>
<reference evidence="9" key="1">
    <citation type="submission" date="2020-01" db="EMBL/GenBank/DDBJ databases">
        <authorList>
            <person name="Meier V. D."/>
            <person name="Meier V D."/>
        </authorList>
    </citation>
    <scope>NUCLEOTIDE SEQUENCE</scope>
    <source>
        <strain evidence="9">HLG_WM_MAG_07</strain>
    </source>
</reference>
<dbReference type="SUPFAM" id="SSF52374">
    <property type="entry name" value="Nucleotidylyl transferase"/>
    <property type="match status" value="1"/>
</dbReference>
<feature type="binding site" evidence="8">
    <location>
        <position position="61"/>
    </location>
    <ligand>
        <name>(R)-pantoate</name>
        <dbReference type="ChEBI" id="CHEBI:15980"/>
    </ligand>
</feature>
<evidence type="ECO:0000256" key="6">
    <source>
        <dbReference type="ARBA" id="ARBA00022840"/>
    </source>
</evidence>
<dbReference type="FunFam" id="3.40.50.620:FF:000013">
    <property type="entry name" value="Pantothenate synthetase"/>
    <property type="match status" value="1"/>
</dbReference>
<keyword evidence="5 8" id="KW-0547">Nucleotide-binding</keyword>
<organism evidence="9">
    <name type="scientific">uncultured Thiotrichaceae bacterium</name>
    <dbReference type="NCBI Taxonomy" id="298394"/>
    <lineage>
        <taxon>Bacteria</taxon>
        <taxon>Pseudomonadati</taxon>
        <taxon>Pseudomonadota</taxon>
        <taxon>Gammaproteobacteria</taxon>
        <taxon>Thiotrichales</taxon>
        <taxon>Thiotrichaceae</taxon>
        <taxon>environmental samples</taxon>
    </lineage>
</organism>
<dbReference type="NCBIfam" id="TIGR00018">
    <property type="entry name" value="panC"/>
    <property type="match status" value="1"/>
</dbReference>
<feature type="binding site" evidence="8">
    <location>
        <position position="61"/>
    </location>
    <ligand>
        <name>beta-alanine</name>
        <dbReference type="ChEBI" id="CHEBI:57966"/>
    </ligand>
</feature>
<dbReference type="Gene3D" id="3.30.1300.10">
    <property type="entry name" value="Pantoate-beta-alanine ligase, C-terminal domain"/>
    <property type="match status" value="1"/>
</dbReference>
<gene>
    <name evidence="8" type="primary">panC</name>
    <name evidence="9" type="ORF">HELGO_WM23940</name>
</gene>
<comment type="caution">
    <text evidence="8">Lacks conserved residue(s) required for the propagation of feature annotation.</text>
</comment>
<comment type="miscellaneous">
    <text evidence="8">The reaction proceeds by a bi uni uni bi ping pong mechanism.</text>
</comment>
<comment type="similarity">
    <text evidence="2 8">Belongs to the pantothenate synthetase family.</text>
</comment>
<dbReference type="PANTHER" id="PTHR21299:SF1">
    <property type="entry name" value="PANTOATE--BETA-ALANINE LIGASE"/>
    <property type="match status" value="1"/>
</dbReference>
<dbReference type="UniPathway" id="UPA00028">
    <property type="reaction ID" value="UER00005"/>
</dbReference>
<dbReference type="InterPro" id="IPR042176">
    <property type="entry name" value="Pantoate_ligase_C"/>
</dbReference>
<name>A0A6S6TX75_9GAMM</name>
<sequence length="285" mass="31640">MIITSQKDALREQIKTWRQEGQSIAFVPTMGNLHLGHLALVEKGRALADKVVTSIFVNPTQFDNAADLDAYPHTLQDDCQALQKQYCDLVFTPDVKAMYSDTTHTTRVSVPGISSLLEGASREGHFDGVSTIVTKLFNLVTPDMAIFGEKDFQQLMVVRQMVRELDFDIEIIGHPTQRDADGLALSSRNGYLTKEERAIASTLYATLTSIVEELRNGSQGFKDLAESASQTLNNSGFKTDYIEIRRQHDLLPATENDEEIVILAAAWLGKARLIDNIAVNLNIVN</sequence>
<comment type="pathway">
    <text evidence="1 8">Cofactor biosynthesis; (R)-pantothenate biosynthesis; (R)-pantothenate from (R)-pantoate and beta-alanine: step 1/1.</text>
</comment>
<accession>A0A6S6TX75</accession>
<dbReference type="HAMAP" id="MF_00158">
    <property type="entry name" value="PanC"/>
    <property type="match status" value="1"/>
</dbReference>